<evidence type="ECO:0000256" key="1">
    <source>
        <dbReference type="SAM" id="MobiDB-lite"/>
    </source>
</evidence>
<organism evidence="2 3">
    <name type="scientific">Oedothorax gibbosus</name>
    <dbReference type="NCBI Taxonomy" id="931172"/>
    <lineage>
        <taxon>Eukaryota</taxon>
        <taxon>Metazoa</taxon>
        <taxon>Ecdysozoa</taxon>
        <taxon>Arthropoda</taxon>
        <taxon>Chelicerata</taxon>
        <taxon>Arachnida</taxon>
        <taxon>Araneae</taxon>
        <taxon>Araneomorphae</taxon>
        <taxon>Entelegynae</taxon>
        <taxon>Araneoidea</taxon>
        <taxon>Linyphiidae</taxon>
        <taxon>Erigoninae</taxon>
        <taxon>Oedothorax</taxon>
    </lineage>
</organism>
<evidence type="ECO:0000313" key="2">
    <source>
        <dbReference type="EMBL" id="KAG8197035.1"/>
    </source>
</evidence>
<dbReference type="Proteomes" id="UP000827092">
    <property type="component" value="Unassembled WGS sequence"/>
</dbReference>
<dbReference type="AlphaFoldDB" id="A0AAV6VKN9"/>
<reference evidence="2 3" key="1">
    <citation type="journal article" date="2022" name="Nat. Ecol. Evol.">
        <title>A masculinizing supergene underlies an exaggerated male reproductive morph in a spider.</title>
        <authorList>
            <person name="Hendrickx F."/>
            <person name="De Corte Z."/>
            <person name="Sonet G."/>
            <person name="Van Belleghem S.M."/>
            <person name="Kostlbacher S."/>
            <person name="Vangestel C."/>
        </authorList>
    </citation>
    <scope>NUCLEOTIDE SEQUENCE [LARGE SCALE GENOMIC DNA]</scope>
    <source>
        <strain evidence="2">W744_W776</strain>
    </source>
</reference>
<gene>
    <name evidence="2" type="ORF">JTE90_004304</name>
</gene>
<protein>
    <submittedName>
        <fullName evidence="2">Uncharacterized protein</fullName>
    </submittedName>
</protein>
<sequence length="102" mass="11912">MLPTRMPHIKSNKTPQNNYRIPADLQSPTDTVIQTYLRNDHNHPPTFEEITPHNSKEKRTYSHHIIPDSHQIITLLHCWPVKPRKIHSYTVTFLEVEGHGMG</sequence>
<keyword evidence="3" id="KW-1185">Reference proteome</keyword>
<accession>A0AAV6VKN9</accession>
<dbReference type="EMBL" id="JAFNEN010000059">
    <property type="protein sequence ID" value="KAG8197035.1"/>
    <property type="molecule type" value="Genomic_DNA"/>
</dbReference>
<comment type="caution">
    <text evidence="2">The sequence shown here is derived from an EMBL/GenBank/DDBJ whole genome shotgun (WGS) entry which is preliminary data.</text>
</comment>
<evidence type="ECO:0000313" key="3">
    <source>
        <dbReference type="Proteomes" id="UP000827092"/>
    </source>
</evidence>
<proteinExistence type="predicted"/>
<feature type="region of interest" description="Disordered" evidence="1">
    <location>
        <begin position="1"/>
        <end position="24"/>
    </location>
</feature>
<name>A0AAV6VKN9_9ARAC</name>